<comment type="caution">
    <text evidence="4">The sequence shown here is derived from an EMBL/GenBank/DDBJ whole genome shotgun (WGS) entry which is preliminary data.</text>
</comment>
<dbReference type="InterPro" id="IPR050624">
    <property type="entry name" value="HTH-type_Tx_Regulator"/>
</dbReference>
<reference evidence="4 5" key="1">
    <citation type="submission" date="2019-11" db="EMBL/GenBank/DDBJ databases">
        <title>Draft genome sequences of five Paenibacillus species of dairy origin.</title>
        <authorList>
            <person name="Olajide A.M."/>
            <person name="Chen S."/>
            <person name="Lapointe G."/>
        </authorList>
    </citation>
    <scope>NUCLEOTIDE SEQUENCE [LARGE SCALE GENOMIC DNA]</scope>
    <source>
        <strain evidence="4 5">12CR55</strain>
    </source>
</reference>
<dbReference type="Pfam" id="PF14278">
    <property type="entry name" value="TetR_C_8"/>
    <property type="match status" value="1"/>
</dbReference>
<dbReference type="GO" id="GO:0003677">
    <property type="term" value="F:DNA binding"/>
    <property type="evidence" value="ECO:0007669"/>
    <property type="project" value="UniProtKB-UniRule"/>
</dbReference>
<accession>A0A7X3CPB2</accession>
<dbReference type="Proteomes" id="UP000447876">
    <property type="component" value="Unassembled WGS sequence"/>
</dbReference>
<dbReference type="InterPro" id="IPR039532">
    <property type="entry name" value="TetR_C_Firmicutes"/>
</dbReference>
<proteinExistence type="predicted"/>
<name>A0A7X3CPB2_9BACL</name>
<feature type="domain" description="HTH tetR-type" evidence="3">
    <location>
        <begin position="12"/>
        <end position="72"/>
    </location>
</feature>
<dbReference type="PROSITE" id="PS50977">
    <property type="entry name" value="HTH_TETR_2"/>
    <property type="match status" value="1"/>
</dbReference>
<dbReference type="InterPro" id="IPR001647">
    <property type="entry name" value="HTH_TetR"/>
</dbReference>
<evidence type="ECO:0000256" key="1">
    <source>
        <dbReference type="ARBA" id="ARBA00023125"/>
    </source>
</evidence>
<organism evidence="4 5">
    <name type="scientific">Paenibacillus woosongensis</name>
    <dbReference type="NCBI Taxonomy" id="307580"/>
    <lineage>
        <taxon>Bacteria</taxon>
        <taxon>Bacillati</taxon>
        <taxon>Bacillota</taxon>
        <taxon>Bacilli</taxon>
        <taxon>Bacillales</taxon>
        <taxon>Paenibacillaceae</taxon>
        <taxon>Paenibacillus</taxon>
    </lineage>
</organism>
<evidence type="ECO:0000313" key="5">
    <source>
        <dbReference type="Proteomes" id="UP000447876"/>
    </source>
</evidence>
<dbReference type="Pfam" id="PF00440">
    <property type="entry name" value="TetR_N"/>
    <property type="match status" value="1"/>
</dbReference>
<dbReference type="PANTHER" id="PTHR43479:SF23">
    <property type="entry name" value="HTH TETR-TYPE DOMAIN-CONTAINING PROTEIN"/>
    <property type="match status" value="1"/>
</dbReference>
<keyword evidence="1 2" id="KW-0238">DNA-binding</keyword>
<evidence type="ECO:0000256" key="2">
    <source>
        <dbReference type="PROSITE-ProRule" id="PRU00335"/>
    </source>
</evidence>
<dbReference type="SUPFAM" id="SSF46689">
    <property type="entry name" value="Homeodomain-like"/>
    <property type="match status" value="1"/>
</dbReference>
<dbReference type="InterPro" id="IPR009057">
    <property type="entry name" value="Homeodomain-like_sf"/>
</dbReference>
<evidence type="ECO:0000313" key="4">
    <source>
        <dbReference type="EMBL" id="MUG45840.1"/>
    </source>
</evidence>
<protein>
    <submittedName>
        <fullName evidence="4">TetR family transcriptional regulator</fullName>
    </submittedName>
</protein>
<sequence length="201" mass="22763">MGAGRGKDRRVVRTRMVIMESFVAILQNREYAEISIIDISERANINRSTLYAHFLDKEDLLQQMVDEKLDTLTGILKTSSGQDMYIPSSSEPDPLLLALFEHVFTHAAFYRVLLHRDLPGQLRAKWTDAIRDGVFCRISSLGLGHKLEAPLELLLDFIAFATDGIISKWLEDNCAYSPHHMALQVTRIAGFGMYPSMGIHR</sequence>
<dbReference type="Gene3D" id="1.10.357.10">
    <property type="entry name" value="Tetracycline Repressor, domain 2"/>
    <property type="match status" value="1"/>
</dbReference>
<gene>
    <name evidence="4" type="ORF">GNP95_12645</name>
</gene>
<evidence type="ECO:0000259" key="3">
    <source>
        <dbReference type="PROSITE" id="PS50977"/>
    </source>
</evidence>
<dbReference type="AlphaFoldDB" id="A0A7X3CPB2"/>
<feature type="DNA-binding region" description="H-T-H motif" evidence="2">
    <location>
        <begin position="35"/>
        <end position="54"/>
    </location>
</feature>
<dbReference type="EMBL" id="WNZW01000003">
    <property type="protein sequence ID" value="MUG45840.1"/>
    <property type="molecule type" value="Genomic_DNA"/>
</dbReference>
<dbReference type="OrthoDB" id="9810250at2"/>
<dbReference type="PANTHER" id="PTHR43479">
    <property type="entry name" value="ACREF/ENVCD OPERON REPRESSOR-RELATED"/>
    <property type="match status" value="1"/>
</dbReference>